<dbReference type="SMART" id="SM00204">
    <property type="entry name" value="TGFB"/>
    <property type="match status" value="1"/>
</dbReference>
<name>A0A0N4Z4J4_PARTI</name>
<dbReference type="PROSITE" id="PS51362">
    <property type="entry name" value="TGF_BETA_2"/>
    <property type="match status" value="1"/>
</dbReference>
<dbReference type="AlphaFoldDB" id="A0A0N4Z4J4"/>
<evidence type="ECO:0000256" key="3">
    <source>
        <dbReference type="ARBA" id="ARBA00022525"/>
    </source>
</evidence>
<dbReference type="SUPFAM" id="SSF57501">
    <property type="entry name" value="Cystine-knot cytokines"/>
    <property type="match status" value="1"/>
</dbReference>
<evidence type="ECO:0000256" key="5">
    <source>
        <dbReference type="SAM" id="SignalP"/>
    </source>
</evidence>
<dbReference type="STRING" id="131310.A0A0N4Z4J4"/>
<dbReference type="GO" id="GO:0005615">
    <property type="term" value="C:extracellular space"/>
    <property type="evidence" value="ECO:0007669"/>
    <property type="project" value="TreeGrafter"/>
</dbReference>
<dbReference type="Gene3D" id="2.10.90.10">
    <property type="entry name" value="Cystine-knot cytokines"/>
    <property type="match status" value="1"/>
</dbReference>
<dbReference type="PANTHER" id="PTHR11848:SF309">
    <property type="entry name" value="INHIBIN BETA CHAIN"/>
    <property type="match status" value="1"/>
</dbReference>
<reference evidence="8" key="1">
    <citation type="submission" date="2017-02" db="UniProtKB">
        <authorList>
            <consortium name="WormBaseParasite"/>
        </authorList>
    </citation>
    <scope>IDENTIFICATION</scope>
</reference>
<dbReference type="InterPro" id="IPR015615">
    <property type="entry name" value="TGF-beta-rel"/>
</dbReference>
<comment type="similarity">
    <text evidence="2 4">Belongs to the TGF-beta family.</text>
</comment>
<feature type="chain" id="PRO_5005891066" evidence="5">
    <location>
        <begin position="18"/>
        <end position="326"/>
    </location>
</feature>
<evidence type="ECO:0000256" key="4">
    <source>
        <dbReference type="RuleBase" id="RU000354"/>
    </source>
</evidence>
<keyword evidence="3" id="KW-0964">Secreted</keyword>
<dbReference type="WBParaSite" id="PTRK_0000191200.1">
    <property type="protein sequence ID" value="PTRK_0000191200.1"/>
    <property type="gene ID" value="PTRK_0000191200"/>
</dbReference>
<dbReference type="InterPro" id="IPR001839">
    <property type="entry name" value="TGF-b_C"/>
</dbReference>
<evidence type="ECO:0000256" key="1">
    <source>
        <dbReference type="ARBA" id="ARBA00004613"/>
    </source>
</evidence>
<keyword evidence="5" id="KW-0732">Signal</keyword>
<sequence length="326" mass="38451">MFFYSIVCFLIFKISYQLDNDHLYQQELLLRKLLNNFHLSNPINNFDIDKHLKYKFQEVYKHENLDNDKEEELFSEIKIVGRTVSDYILEFENSNLLRNFKIIESFLYFKYAAHGDEDSSNVGGRIKVFNIEKPYTIGEMLGESIIKLDDYENQESFSKINLKEETISEIFMNRRNNLLMMFIPKVFNQFFNMTIKSGELIMKVVKKKRSVKRSTEVVTSSCDGDHSKDSCCMKTFEIDFELMNWDFIISPRTLKANYCYGECKGVFKRSTISNALSKLQDSTDFKYKSCCHPIEYRPINVTIFINKSIVETKVLNDLLIKKCSCY</sequence>
<dbReference type="Pfam" id="PF00019">
    <property type="entry name" value="TGF_beta"/>
    <property type="match status" value="1"/>
</dbReference>
<organism evidence="7 8">
    <name type="scientific">Parastrongyloides trichosuri</name>
    <name type="common">Possum-specific nematode worm</name>
    <dbReference type="NCBI Taxonomy" id="131310"/>
    <lineage>
        <taxon>Eukaryota</taxon>
        <taxon>Metazoa</taxon>
        <taxon>Ecdysozoa</taxon>
        <taxon>Nematoda</taxon>
        <taxon>Chromadorea</taxon>
        <taxon>Rhabditida</taxon>
        <taxon>Tylenchina</taxon>
        <taxon>Panagrolaimomorpha</taxon>
        <taxon>Strongyloidoidea</taxon>
        <taxon>Strongyloididae</taxon>
        <taxon>Parastrongyloides</taxon>
    </lineage>
</organism>
<comment type="subcellular location">
    <subcellularLocation>
        <location evidence="1">Secreted</location>
    </subcellularLocation>
</comment>
<evidence type="ECO:0000256" key="2">
    <source>
        <dbReference type="ARBA" id="ARBA00006656"/>
    </source>
</evidence>
<evidence type="ECO:0000313" key="7">
    <source>
        <dbReference type="Proteomes" id="UP000038045"/>
    </source>
</evidence>
<keyword evidence="4" id="KW-0339">Growth factor</keyword>
<evidence type="ECO:0000259" key="6">
    <source>
        <dbReference type="PROSITE" id="PS51362"/>
    </source>
</evidence>
<accession>A0A0N4Z4J4</accession>
<evidence type="ECO:0000313" key="8">
    <source>
        <dbReference type="WBParaSite" id="PTRK_0000191200.1"/>
    </source>
</evidence>
<proteinExistence type="inferred from homology"/>
<keyword evidence="7" id="KW-1185">Reference proteome</keyword>
<dbReference type="InterPro" id="IPR029034">
    <property type="entry name" value="Cystine-knot_cytokine"/>
</dbReference>
<dbReference type="GO" id="GO:0008083">
    <property type="term" value="F:growth factor activity"/>
    <property type="evidence" value="ECO:0007669"/>
    <property type="project" value="UniProtKB-KW"/>
</dbReference>
<dbReference type="GO" id="GO:0005125">
    <property type="term" value="F:cytokine activity"/>
    <property type="evidence" value="ECO:0007669"/>
    <property type="project" value="TreeGrafter"/>
</dbReference>
<protein>
    <submittedName>
        <fullName evidence="8">TGF_BETA_2 domain-containing protein</fullName>
    </submittedName>
</protein>
<feature type="domain" description="TGF-beta family profile" evidence="6">
    <location>
        <begin position="210"/>
        <end position="326"/>
    </location>
</feature>
<feature type="signal peptide" evidence="5">
    <location>
        <begin position="1"/>
        <end position="17"/>
    </location>
</feature>
<dbReference type="PANTHER" id="PTHR11848">
    <property type="entry name" value="TGF-BETA FAMILY"/>
    <property type="match status" value="1"/>
</dbReference>
<dbReference type="Proteomes" id="UP000038045">
    <property type="component" value="Unplaced"/>
</dbReference>